<reference evidence="3" key="1">
    <citation type="submission" date="2021-01" db="EMBL/GenBank/DDBJ databases">
        <title>Genome public.</title>
        <authorList>
            <person name="Liu C."/>
            <person name="Sun Q."/>
        </authorList>
    </citation>
    <scope>NUCLEOTIDE SEQUENCE</scope>
    <source>
        <strain evidence="3">YIM B02565</strain>
    </source>
</reference>
<sequence length="173" mass="19067">MIKYLSLSIIPIIFFIIITYGMISGKKVYEWFVEGAKDGAKVCMRIFPYLLAMIIGVNIFRQAGLLDILNFILSPITSLIGLPKEILPLVLIKPLSGSGAVGVFTDIIKNYGADTYIGLVASVLMGTTETIFYTITVYYGAVKIKKIRHTLWAAVMADITAIILSILMVKILL</sequence>
<feature type="transmembrane region" description="Helical" evidence="1">
    <location>
        <begin position="6"/>
        <end position="25"/>
    </location>
</feature>
<dbReference type="PANTHER" id="PTHR35793:SF2">
    <property type="entry name" value="INNER MEMBRANE PROTEIN YJIG"/>
    <property type="match status" value="1"/>
</dbReference>
<dbReference type="EMBL" id="JAESWA010000019">
    <property type="protein sequence ID" value="MBL4931419.1"/>
    <property type="molecule type" value="Genomic_DNA"/>
</dbReference>
<dbReference type="AlphaFoldDB" id="A0A937FCL4"/>
<comment type="caution">
    <text evidence="3">The sequence shown here is derived from an EMBL/GenBank/DDBJ whole genome shotgun (WGS) entry which is preliminary data.</text>
</comment>
<feature type="transmembrane region" description="Helical" evidence="1">
    <location>
        <begin position="151"/>
        <end position="172"/>
    </location>
</feature>
<keyword evidence="4" id="KW-1185">Reference proteome</keyword>
<dbReference type="InterPro" id="IPR011642">
    <property type="entry name" value="Gate_dom"/>
</dbReference>
<feature type="transmembrane region" description="Helical" evidence="1">
    <location>
        <begin position="116"/>
        <end position="139"/>
    </location>
</feature>
<evidence type="ECO:0000313" key="4">
    <source>
        <dbReference type="Proteomes" id="UP000623681"/>
    </source>
</evidence>
<name>A0A937FCL4_9CLOT</name>
<evidence type="ECO:0000259" key="2">
    <source>
        <dbReference type="Pfam" id="PF07670"/>
    </source>
</evidence>
<feature type="transmembrane region" description="Helical" evidence="1">
    <location>
        <begin position="46"/>
        <end position="66"/>
    </location>
</feature>
<dbReference type="Proteomes" id="UP000623681">
    <property type="component" value="Unassembled WGS sequence"/>
</dbReference>
<keyword evidence="1" id="KW-0812">Transmembrane</keyword>
<dbReference type="Pfam" id="PF07670">
    <property type="entry name" value="Gate"/>
    <property type="match status" value="1"/>
</dbReference>
<dbReference type="InterPro" id="IPR052549">
    <property type="entry name" value="SpmB"/>
</dbReference>
<dbReference type="RefSeq" id="WP_202766799.1">
    <property type="nucleotide sequence ID" value="NZ_JAESWA010000019.1"/>
</dbReference>
<organism evidence="3 4">
    <name type="scientific">Clostridium paridis</name>
    <dbReference type="NCBI Taxonomy" id="2803863"/>
    <lineage>
        <taxon>Bacteria</taxon>
        <taxon>Bacillati</taxon>
        <taxon>Bacillota</taxon>
        <taxon>Clostridia</taxon>
        <taxon>Eubacteriales</taxon>
        <taxon>Clostridiaceae</taxon>
        <taxon>Clostridium</taxon>
    </lineage>
</organism>
<dbReference type="GO" id="GO:0005886">
    <property type="term" value="C:plasma membrane"/>
    <property type="evidence" value="ECO:0007669"/>
    <property type="project" value="TreeGrafter"/>
</dbReference>
<proteinExistence type="predicted"/>
<dbReference type="PANTHER" id="PTHR35793">
    <property type="entry name" value="INNER MEMBRANE PROTEIN YJIG"/>
    <property type="match status" value="1"/>
</dbReference>
<evidence type="ECO:0000256" key="1">
    <source>
        <dbReference type="SAM" id="Phobius"/>
    </source>
</evidence>
<accession>A0A937FCL4</accession>
<protein>
    <submittedName>
        <fullName evidence="3">Spore maturation protein</fullName>
    </submittedName>
</protein>
<keyword evidence="1" id="KW-1133">Transmembrane helix</keyword>
<keyword evidence="1" id="KW-0472">Membrane</keyword>
<feature type="domain" description="Nucleoside transporter/FeoB GTPase Gate" evidence="2">
    <location>
        <begin position="44"/>
        <end position="144"/>
    </location>
</feature>
<evidence type="ECO:0000313" key="3">
    <source>
        <dbReference type="EMBL" id="MBL4931419.1"/>
    </source>
</evidence>
<gene>
    <name evidence="3" type="ORF">JK634_06345</name>
</gene>